<sequence>MAYKRRNIFYGNKKQEATEIEHVSALVRHLRNVFRRFDAIFSLSDSELYCDYPQSLKLKTASKHRNTFYDGNRNLFPCPVPPGVEMVVPEIVCLVQGYSALSIRQIAPQLESTPPESSIPSKKKEKMFFAALRRKRYLIYCN</sequence>
<reference evidence="1 2" key="1">
    <citation type="submission" date="2024-07" db="EMBL/GenBank/DDBJ databases">
        <title>Chromosome-level genome assembly of the water stick insect Ranatra chinensis (Heteroptera: Nepidae).</title>
        <authorList>
            <person name="Liu X."/>
        </authorList>
    </citation>
    <scope>NUCLEOTIDE SEQUENCE [LARGE SCALE GENOMIC DNA]</scope>
    <source>
        <strain evidence="1">Cailab_2021Rc</strain>
        <tissue evidence="1">Muscle</tissue>
    </source>
</reference>
<name>A0ABD0YPP4_9HEMI</name>
<dbReference type="EMBL" id="JBFDAA010000015">
    <property type="protein sequence ID" value="KAL1117809.1"/>
    <property type="molecule type" value="Genomic_DNA"/>
</dbReference>
<evidence type="ECO:0000313" key="1">
    <source>
        <dbReference type="EMBL" id="KAL1117809.1"/>
    </source>
</evidence>
<dbReference type="Proteomes" id="UP001558652">
    <property type="component" value="Unassembled WGS sequence"/>
</dbReference>
<dbReference type="AlphaFoldDB" id="A0ABD0YPP4"/>
<accession>A0ABD0YPP4</accession>
<gene>
    <name evidence="1" type="ORF">AAG570_004124</name>
</gene>
<protein>
    <submittedName>
        <fullName evidence="1">Uncharacterized protein</fullName>
    </submittedName>
</protein>
<organism evidence="1 2">
    <name type="scientific">Ranatra chinensis</name>
    <dbReference type="NCBI Taxonomy" id="642074"/>
    <lineage>
        <taxon>Eukaryota</taxon>
        <taxon>Metazoa</taxon>
        <taxon>Ecdysozoa</taxon>
        <taxon>Arthropoda</taxon>
        <taxon>Hexapoda</taxon>
        <taxon>Insecta</taxon>
        <taxon>Pterygota</taxon>
        <taxon>Neoptera</taxon>
        <taxon>Paraneoptera</taxon>
        <taxon>Hemiptera</taxon>
        <taxon>Heteroptera</taxon>
        <taxon>Panheteroptera</taxon>
        <taxon>Nepomorpha</taxon>
        <taxon>Nepidae</taxon>
        <taxon>Ranatrinae</taxon>
        <taxon>Ranatra</taxon>
    </lineage>
</organism>
<proteinExistence type="predicted"/>
<evidence type="ECO:0000313" key="2">
    <source>
        <dbReference type="Proteomes" id="UP001558652"/>
    </source>
</evidence>
<comment type="caution">
    <text evidence="1">The sequence shown here is derived from an EMBL/GenBank/DDBJ whole genome shotgun (WGS) entry which is preliminary data.</text>
</comment>
<keyword evidence="2" id="KW-1185">Reference proteome</keyword>